<evidence type="ECO:0000256" key="5">
    <source>
        <dbReference type="SAM" id="MobiDB-lite"/>
    </source>
</evidence>
<dbReference type="InterPro" id="IPR026592">
    <property type="entry name" value="BamE"/>
</dbReference>
<keyword evidence="2 4" id="KW-0472">Membrane</keyword>
<dbReference type="HOGENOM" id="CLU_1426182_0_0_6"/>
<comment type="similarity">
    <text evidence="4">Belongs to the BamE family.</text>
</comment>
<organism evidence="8 9">
    <name type="scientific">Halothiobacillus neapolitanus (strain ATCC 23641 / DSM 15147 / CIP 104769 / NCIMB 8539 / c2)</name>
    <name type="common">Thiobacillus neapolitanus</name>
    <dbReference type="NCBI Taxonomy" id="555778"/>
    <lineage>
        <taxon>Bacteria</taxon>
        <taxon>Pseudomonadati</taxon>
        <taxon>Pseudomonadota</taxon>
        <taxon>Gammaproteobacteria</taxon>
        <taxon>Chromatiales</taxon>
        <taxon>Halothiobacillaceae</taxon>
        <taxon>Halothiobacillus</taxon>
    </lineage>
</organism>
<evidence type="ECO:0000313" key="8">
    <source>
        <dbReference type="EMBL" id="ACX95822.1"/>
    </source>
</evidence>
<feature type="region of interest" description="Disordered" evidence="5">
    <location>
        <begin position="119"/>
        <end position="190"/>
    </location>
</feature>
<dbReference type="RefSeq" id="WP_012823858.1">
    <property type="nucleotide sequence ID" value="NC_013422.1"/>
</dbReference>
<evidence type="ECO:0000256" key="2">
    <source>
        <dbReference type="ARBA" id="ARBA00023136"/>
    </source>
</evidence>
<accession>D0KZE9</accession>
<dbReference type="Gene3D" id="3.30.1450.10">
    <property type="match status" value="1"/>
</dbReference>
<dbReference type="STRING" id="555778.Hneap_0986"/>
<name>D0KZE9_HALNC</name>
<feature type="transmembrane region" description="Helical" evidence="6">
    <location>
        <begin position="12"/>
        <end position="33"/>
    </location>
</feature>
<dbReference type="GO" id="GO:1990063">
    <property type="term" value="C:Bam protein complex"/>
    <property type="evidence" value="ECO:0007669"/>
    <property type="project" value="TreeGrafter"/>
</dbReference>
<comment type="subcellular location">
    <subcellularLocation>
        <location evidence="4">Cell outer membrane</location>
    </subcellularLocation>
</comment>
<sequence>MQQTQLTTGRALRAIPILALLTFSLVGCTSVYVPSFIKIYQPDIAQGNIIEPEQVAKIQIGMSAAEVNQILGTPALRDIFHRNQRETYVFYDKRGKRKAFQHVLVILYDADGRVAKIEQSGDPLSQAPAQDIPEALRNPKQPDDKALAVPDTESNSSAAPSPYSLTAPATSNPALGGGAPLEPTAPALSQ</sequence>
<evidence type="ECO:0000313" key="9">
    <source>
        <dbReference type="Proteomes" id="UP000009102"/>
    </source>
</evidence>
<evidence type="ECO:0000256" key="1">
    <source>
        <dbReference type="ARBA" id="ARBA00022729"/>
    </source>
</evidence>
<dbReference type="EMBL" id="CP001801">
    <property type="protein sequence ID" value="ACX95822.1"/>
    <property type="molecule type" value="Genomic_DNA"/>
</dbReference>
<keyword evidence="6" id="KW-1133">Transmembrane helix</keyword>
<dbReference type="GO" id="GO:0051205">
    <property type="term" value="P:protein insertion into membrane"/>
    <property type="evidence" value="ECO:0007669"/>
    <property type="project" value="UniProtKB-UniRule"/>
</dbReference>
<proteinExistence type="inferred from homology"/>
<dbReference type="GO" id="GO:0043165">
    <property type="term" value="P:Gram-negative-bacterium-type cell outer membrane assembly"/>
    <property type="evidence" value="ECO:0007669"/>
    <property type="project" value="UniProtKB-UniRule"/>
</dbReference>
<dbReference type="PANTHER" id="PTHR37482:SF1">
    <property type="entry name" value="OUTER MEMBRANE PROTEIN ASSEMBLY FACTOR BAME"/>
    <property type="match status" value="1"/>
</dbReference>
<evidence type="ECO:0000259" key="7">
    <source>
        <dbReference type="Pfam" id="PF04355"/>
    </source>
</evidence>
<evidence type="ECO:0000256" key="6">
    <source>
        <dbReference type="SAM" id="Phobius"/>
    </source>
</evidence>
<dbReference type="HAMAP" id="MF_00925">
    <property type="entry name" value="OM_assembly_BamE"/>
    <property type="match status" value="1"/>
</dbReference>
<evidence type="ECO:0000256" key="3">
    <source>
        <dbReference type="ARBA" id="ARBA00023237"/>
    </source>
</evidence>
<dbReference type="Pfam" id="PF04355">
    <property type="entry name" value="BamE"/>
    <property type="match status" value="1"/>
</dbReference>
<dbReference type="AlphaFoldDB" id="D0KZE9"/>
<dbReference type="InterPro" id="IPR007450">
    <property type="entry name" value="BamE_dom"/>
</dbReference>
<keyword evidence="6" id="KW-0812">Transmembrane</keyword>
<comment type="subunit">
    <text evidence="4">Part of the Bam complex.</text>
</comment>
<dbReference type="eggNOG" id="COG2913">
    <property type="taxonomic scope" value="Bacteria"/>
</dbReference>
<comment type="function">
    <text evidence="4">Part of the outer membrane protein assembly complex, which is involved in assembly and insertion of beta-barrel proteins into the outer membrane.</text>
</comment>
<keyword evidence="3 4" id="KW-0998">Cell outer membrane</keyword>
<reference evidence="8 9" key="1">
    <citation type="submission" date="2009-10" db="EMBL/GenBank/DDBJ databases">
        <title>Complete sequence of Halothiobacillus neapolitanus c2.</title>
        <authorList>
            <consortium name="US DOE Joint Genome Institute"/>
            <person name="Lucas S."/>
            <person name="Copeland A."/>
            <person name="Lapidus A."/>
            <person name="Glavina del Rio T."/>
            <person name="Tice H."/>
            <person name="Bruce D."/>
            <person name="Goodwin L."/>
            <person name="Pitluck S."/>
            <person name="Davenport K."/>
            <person name="Brettin T."/>
            <person name="Detter J.C."/>
            <person name="Han C."/>
            <person name="Tapia R."/>
            <person name="Larimer F."/>
            <person name="Land M."/>
            <person name="Hauser L."/>
            <person name="Kyrpides N."/>
            <person name="Mikhailova N."/>
            <person name="Kerfeld C."/>
            <person name="Cannon G."/>
            <person name="Heinhort S."/>
        </authorList>
    </citation>
    <scope>NUCLEOTIDE SEQUENCE [LARGE SCALE GENOMIC DNA]</scope>
    <source>
        <strain evidence="9">ATCC 23641 / c2</strain>
    </source>
</reference>
<evidence type="ECO:0000256" key="4">
    <source>
        <dbReference type="HAMAP-Rule" id="MF_00925"/>
    </source>
</evidence>
<dbReference type="Proteomes" id="UP000009102">
    <property type="component" value="Chromosome"/>
</dbReference>
<keyword evidence="1 4" id="KW-0732">Signal</keyword>
<dbReference type="PANTHER" id="PTHR37482">
    <property type="entry name" value="OUTER MEMBRANE PROTEIN ASSEMBLY FACTOR BAME"/>
    <property type="match status" value="1"/>
</dbReference>
<gene>
    <name evidence="4" type="primary">bamE</name>
    <name evidence="8" type="ordered locus">Hneap_0986</name>
</gene>
<dbReference type="InterPro" id="IPR037873">
    <property type="entry name" value="BamE-like"/>
</dbReference>
<dbReference type="OrthoDB" id="9808250at2"/>
<dbReference type="KEGG" id="hna:Hneap_0986"/>
<protein>
    <recommendedName>
        <fullName evidence="4">Outer membrane protein assembly factor BamE</fullName>
    </recommendedName>
</protein>
<feature type="domain" description="Outer membrane protein assembly factor BamE" evidence="7">
    <location>
        <begin position="47"/>
        <end position="117"/>
    </location>
</feature>
<feature type="compositionally biased region" description="Polar residues" evidence="5">
    <location>
        <begin position="152"/>
        <end position="173"/>
    </location>
</feature>
<dbReference type="GO" id="GO:0030674">
    <property type="term" value="F:protein-macromolecule adaptor activity"/>
    <property type="evidence" value="ECO:0007669"/>
    <property type="project" value="TreeGrafter"/>
</dbReference>
<keyword evidence="9" id="KW-1185">Reference proteome</keyword>